<organism evidence="4 5">
    <name type="scientific">Hoeflea marina</name>
    <dbReference type="NCBI Taxonomy" id="274592"/>
    <lineage>
        <taxon>Bacteria</taxon>
        <taxon>Pseudomonadati</taxon>
        <taxon>Pseudomonadota</taxon>
        <taxon>Alphaproteobacteria</taxon>
        <taxon>Hyphomicrobiales</taxon>
        <taxon>Rhizobiaceae</taxon>
        <taxon>Hoeflea</taxon>
    </lineage>
</organism>
<evidence type="ECO:0000256" key="1">
    <source>
        <dbReference type="ARBA" id="ARBA00022630"/>
    </source>
</evidence>
<dbReference type="EMBL" id="QGTR01000003">
    <property type="protein sequence ID" value="PWW00256.1"/>
    <property type="molecule type" value="Genomic_DNA"/>
</dbReference>
<dbReference type="InterPro" id="IPR002938">
    <property type="entry name" value="FAD-bd"/>
</dbReference>
<dbReference type="PANTHER" id="PTHR43004">
    <property type="entry name" value="TRK SYSTEM POTASSIUM UPTAKE PROTEIN"/>
    <property type="match status" value="1"/>
</dbReference>
<dbReference type="GO" id="GO:0071949">
    <property type="term" value="F:FAD binding"/>
    <property type="evidence" value="ECO:0007669"/>
    <property type="project" value="InterPro"/>
</dbReference>
<evidence type="ECO:0000313" key="5">
    <source>
        <dbReference type="Proteomes" id="UP000246352"/>
    </source>
</evidence>
<dbReference type="Pfam" id="PF01494">
    <property type="entry name" value="FAD_binding_3"/>
    <property type="match status" value="1"/>
</dbReference>
<dbReference type="RefSeq" id="WP_110032493.1">
    <property type="nucleotide sequence ID" value="NZ_QGTR01000003.1"/>
</dbReference>
<dbReference type="Proteomes" id="UP000246352">
    <property type="component" value="Unassembled WGS sequence"/>
</dbReference>
<dbReference type="SUPFAM" id="SSF51905">
    <property type="entry name" value="FAD/NAD(P)-binding domain"/>
    <property type="match status" value="1"/>
</dbReference>
<evidence type="ECO:0000313" key="4">
    <source>
        <dbReference type="EMBL" id="PWW00256.1"/>
    </source>
</evidence>
<dbReference type="PANTHER" id="PTHR43004:SF8">
    <property type="entry name" value="FAD-BINDING DOMAIN-CONTAINING PROTEIN-RELATED"/>
    <property type="match status" value="1"/>
</dbReference>
<keyword evidence="2" id="KW-0274">FAD</keyword>
<reference evidence="4 5" key="1">
    <citation type="submission" date="2018-05" db="EMBL/GenBank/DDBJ databases">
        <title>Genomic Encyclopedia of Type Strains, Phase IV (KMG-IV): sequencing the most valuable type-strain genomes for metagenomic binning, comparative biology and taxonomic classification.</title>
        <authorList>
            <person name="Goeker M."/>
        </authorList>
    </citation>
    <scope>NUCLEOTIDE SEQUENCE [LARGE SCALE GENOMIC DNA]</scope>
    <source>
        <strain evidence="4 5">DSM 16791</strain>
    </source>
</reference>
<keyword evidence="4" id="KW-0560">Oxidoreductase</keyword>
<name>A0A317PK43_9HYPH</name>
<dbReference type="AlphaFoldDB" id="A0A317PK43"/>
<sequence length="597" mass="65247">MADITTDVLIIGTGPAGSASAALLSTYGIENMAINRYRWLANTPRAHITNQRTMEVLRDLGKDVEAEAYQFASSQELMGENVFCESLAGEEIGRMKSWGNHPLSKAEHLLSSPTSMNDLPQTFMEPLLFKTACSRGTQARMSTEYVSHVQDADGVTTTCHDRLTGKNLTIRSKYLIGADGGNSLVAEHAGLPFEGRMGVGGSMNILFRADLSRYVAHRPSVLYWVMQPGANVGGIGMGLVRMIRPWNEWLIVWGYDINEPAPVVDDKMATEVARQLVGDPELEIDLISASVWTVNDMYATHLQKGRVFCMGDATHRHPPSNGLGSNTSIQDAYNLAWKLAAVLKGRAGPGLLETYSAERAPIAKQIVKRANQSIGEFGPIFEGLGLTESTDPEIMQANMDKRCDSTAEAERQRAAIRDAIAFKTYEFDAHGVEMNQRYKSTAVVTDGQMEPAFELDAELHYQPTTWPGARVPHVWVFDARGGKHSTLDLTGHGRFTLLTGINGAGWVEAATQVAAELGIDLAAHVIGPRRPLIDHTGDWARASEIGESGCVLVRPDQHVCWRAEEMTSQPDKDLRRVFGTILDLKGRTAAKASEGAN</sequence>
<accession>A0A317PK43</accession>
<dbReference type="Gene3D" id="3.40.30.120">
    <property type="match status" value="1"/>
</dbReference>
<dbReference type="Gene3D" id="3.30.9.10">
    <property type="entry name" value="D-Amino Acid Oxidase, subunit A, domain 2"/>
    <property type="match status" value="1"/>
</dbReference>
<proteinExistence type="predicted"/>
<dbReference type="Pfam" id="PF21274">
    <property type="entry name" value="Rng_hyd_C"/>
    <property type="match status" value="1"/>
</dbReference>
<dbReference type="OrthoDB" id="9791689at2"/>
<dbReference type="InterPro" id="IPR050641">
    <property type="entry name" value="RIFMO-like"/>
</dbReference>
<dbReference type="GO" id="GO:0016709">
    <property type="term" value="F:oxidoreductase activity, acting on paired donors, with incorporation or reduction of molecular oxygen, NAD(P)H as one donor, and incorporation of one atom of oxygen"/>
    <property type="evidence" value="ECO:0007669"/>
    <property type="project" value="UniProtKB-ARBA"/>
</dbReference>
<protein>
    <submittedName>
        <fullName evidence="4">2,4-dichlorophenol 6-monooxygenase</fullName>
    </submittedName>
</protein>
<keyword evidence="4" id="KW-0503">Monooxygenase</keyword>
<gene>
    <name evidence="4" type="ORF">DFR52_103459</name>
</gene>
<comment type="caution">
    <text evidence="4">The sequence shown here is derived from an EMBL/GenBank/DDBJ whole genome shotgun (WGS) entry which is preliminary data.</text>
</comment>
<keyword evidence="1" id="KW-0285">Flavoprotein</keyword>
<feature type="domain" description="FAD-binding" evidence="3">
    <location>
        <begin position="6"/>
        <end position="370"/>
    </location>
</feature>
<dbReference type="PRINTS" id="PR00420">
    <property type="entry name" value="RNGMNOXGNASE"/>
</dbReference>
<dbReference type="Gene3D" id="3.50.50.60">
    <property type="entry name" value="FAD/NAD(P)-binding domain"/>
    <property type="match status" value="1"/>
</dbReference>
<dbReference type="InterPro" id="IPR036188">
    <property type="entry name" value="FAD/NAD-bd_sf"/>
</dbReference>
<evidence type="ECO:0000256" key="2">
    <source>
        <dbReference type="ARBA" id="ARBA00022827"/>
    </source>
</evidence>
<evidence type="ECO:0000259" key="3">
    <source>
        <dbReference type="Pfam" id="PF01494"/>
    </source>
</evidence>
<keyword evidence="5" id="KW-1185">Reference proteome</keyword>